<evidence type="ECO:0000313" key="3">
    <source>
        <dbReference type="Proteomes" id="UP001606305"/>
    </source>
</evidence>
<feature type="domain" description="HNH nuclease" evidence="1">
    <location>
        <begin position="137"/>
        <end position="189"/>
    </location>
</feature>
<comment type="caution">
    <text evidence="2">The sequence shown here is derived from an EMBL/GenBank/DDBJ whole genome shotgun (WGS) entry which is preliminary data.</text>
</comment>
<dbReference type="GO" id="GO:0004519">
    <property type="term" value="F:endonuclease activity"/>
    <property type="evidence" value="ECO:0007669"/>
    <property type="project" value="UniProtKB-KW"/>
</dbReference>
<dbReference type="EMBL" id="JBIGIA010000021">
    <property type="protein sequence ID" value="MFG6459392.1"/>
    <property type="molecule type" value="Genomic_DNA"/>
</dbReference>
<proteinExistence type="predicted"/>
<dbReference type="RefSeq" id="WP_394491337.1">
    <property type="nucleotide sequence ID" value="NZ_JBIGIA010000021.1"/>
</dbReference>
<gene>
    <name evidence="2" type="ORF">ACG00X_21365</name>
</gene>
<dbReference type="Proteomes" id="UP001606305">
    <property type="component" value="Unassembled WGS sequence"/>
</dbReference>
<protein>
    <submittedName>
        <fullName evidence="2">HNH endonuclease</fullName>
    </submittedName>
</protein>
<keyword evidence="2" id="KW-0255">Endonuclease</keyword>
<sequence>MTPLDRLRIEKAAADCGFEMTPLEHDGGLELRSARFPETLLVQPTGSSTLTVSASSAGLLDSVDGADIARVDGFGALYDVLRTAAAHARTLPNRVADAFRRETAGMPRSTEAERVVVQRVGQNLFRAALLDYWQGRCCVTGLALPELLRASHIKPWAACESDNERLDVFNGLLLAPHVDALFDGGWISFSDEGMVLISEGLPSDAAARLSVRTDWAVGNLRKEHRRYLAHHRQHELRGKEARD</sequence>
<accession>A0ABW7GBZ5</accession>
<evidence type="ECO:0000259" key="1">
    <source>
        <dbReference type="Pfam" id="PF13391"/>
    </source>
</evidence>
<keyword evidence="2" id="KW-0540">Nuclease</keyword>
<name>A0ABW7GBZ5_9BURK</name>
<keyword evidence="2" id="KW-0378">Hydrolase</keyword>
<reference evidence="2 3" key="1">
    <citation type="submission" date="2024-09" db="EMBL/GenBank/DDBJ databases">
        <title>Novel species of the genus Pelomonas and Roseateles isolated from streams.</title>
        <authorList>
            <person name="Lu H."/>
        </authorList>
    </citation>
    <scope>NUCLEOTIDE SEQUENCE [LARGE SCALE GENOMIC DNA]</scope>
    <source>
        <strain evidence="2 3">BYS96W</strain>
    </source>
</reference>
<evidence type="ECO:0000313" key="2">
    <source>
        <dbReference type="EMBL" id="MFG6459392.1"/>
    </source>
</evidence>
<dbReference type="InterPro" id="IPR003615">
    <property type="entry name" value="HNH_nuc"/>
</dbReference>
<organism evidence="2 3">
    <name type="scientific">Pelomonas nitida</name>
    <dbReference type="NCBI Taxonomy" id="3299027"/>
    <lineage>
        <taxon>Bacteria</taxon>
        <taxon>Pseudomonadati</taxon>
        <taxon>Pseudomonadota</taxon>
        <taxon>Betaproteobacteria</taxon>
        <taxon>Burkholderiales</taxon>
        <taxon>Sphaerotilaceae</taxon>
        <taxon>Roseateles</taxon>
    </lineage>
</organism>
<keyword evidence="3" id="KW-1185">Reference proteome</keyword>
<dbReference type="Pfam" id="PF13391">
    <property type="entry name" value="HNH_2"/>
    <property type="match status" value="1"/>
</dbReference>